<accession>A0A1M2V558</accession>
<sequence>MSKNTCNLRKKDFKRAFVVWDGVRKKKCSRCAKKKVKCRYSKTGNTFKCAACLEANTKNCSWLSKLIAKVKLSNGEKLKPRAPNEWCEYTVEAIGDESTSEEEDELAEDSSSSSEDELAEAGPSNQVDEAAKASTSSEDEQLVDDDASAVSRKSAEGDATVSSVVEVANAPRVRSRSFELVNVDIADIPMIIPADASSASSGSADDAVEVQTAHVSSPARDAHDADHEAVEWPAHHSPAIARDADDQTVVQPADQSRAIARDADHEAAVQPADHSPAIARDADDAFDRSRGGDDCGDASANSPAASYRRVHWGSGEEQEIQQEPDEDYTPPCGFDADDNEDSDDSDDENGLKVRANDLKRYIQVKKKEYHAFSNLAELSSRRLLTLMEVGTPDQVSDVAACSAGHLTSARLANSAAWLAEGKRKKTLERLEEVESSRKRPADDHERAPAAKIARVGEVGSPASAHEAGPSDTGRWPSSSASTTKGKATQR</sequence>
<feature type="compositionally biased region" description="Basic and acidic residues" evidence="1">
    <location>
        <begin position="280"/>
        <end position="293"/>
    </location>
</feature>
<feature type="compositionally biased region" description="Acidic residues" evidence="1">
    <location>
        <begin position="137"/>
        <end position="147"/>
    </location>
</feature>
<evidence type="ECO:0008006" key="4">
    <source>
        <dbReference type="Google" id="ProtNLM"/>
    </source>
</evidence>
<dbReference type="Proteomes" id="UP000184267">
    <property type="component" value="Unassembled WGS sequence"/>
</dbReference>
<dbReference type="AlphaFoldDB" id="A0A1M2V558"/>
<gene>
    <name evidence="2" type="ORF">TRAPUB_6789</name>
</gene>
<organism evidence="2 3">
    <name type="scientific">Trametes pubescens</name>
    <name type="common">White-rot fungus</name>
    <dbReference type="NCBI Taxonomy" id="154538"/>
    <lineage>
        <taxon>Eukaryota</taxon>
        <taxon>Fungi</taxon>
        <taxon>Dikarya</taxon>
        <taxon>Basidiomycota</taxon>
        <taxon>Agaricomycotina</taxon>
        <taxon>Agaricomycetes</taxon>
        <taxon>Polyporales</taxon>
        <taxon>Polyporaceae</taxon>
        <taxon>Trametes</taxon>
    </lineage>
</organism>
<dbReference type="EMBL" id="MNAD01001653">
    <property type="protein sequence ID" value="OJT02667.1"/>
    <property type="molecule type" value="Genomic_DNA"/>
</dbReference>
<comment type="caution">
    <text evidence="2">The sequence shown here is derived from an EMBL/GenBank/DDBJ whole genome shotgun (WGS) entry which is preliminary data.</text>
</comment>
<feature type="compositionally biased region" description="Low complexity" evidence="1">
    <location>
        <begin position="477"/>
        <end position="490"/>
    </location>
</feature>
<feature type="region of interest" description="Disordered" evidence="1">
    <location>
        <begin position="262"/>
        <end position="352"/>
    </location>
</feature>
<protein>
    <recommendedName>
        <fullName evidence="4">Zn(2)-C6 fungal-type domain-containing protein</fullName>
    </recommendedName>
</protein>
<evidence type="ECO:0000313" key="2">
    <source>
        <dbReference type="EMBL" id="OJT02667.1"/>
    </source>
</evidence>
<reference evidence="2 3" key="1">
    <citation type="submission" date="2016-10" db="EMBL/GenBank/DDBJ databases">
        <title>Genome sequence of the basidiomycete white-rot fungus Trametes pubescens.</title>
        <authorList>
            <person name="Makela M.R."/>
            <person name="Granchi Z."/>
            <person name="Peng M."/>
            <person name="De Vries R.P."/>
            <person name="Grigoriev I."/>
            <person name="Riley R."/>
            <person name="Hilden K."/>
        </authorList>
    </citation>
    <scope>NUCLEOTIDE SEQUENCE [LARGE SCALE GENOMIC DNA]</scope>
    <source>
        <strain evidence="2 3">FBCC735</strain>
    </source>
</reference>
<feature type="compositionally biased region" description="Acidic residues" evidence="1">
    <location>
        <begin position="316"/>
        <end position="328"/>
    </location>
</feature>
<feature type="region of interest" description="Disordered" evidence="1">
    <location>
        <begin position="428"/>
        <end position="490"/>
    </location>
</feature>
<name>A0A1M2V558_TRAPU</name>
<evidence type="ECO:0000313" key="3">
    <source>
        <dbReference type="Proteomes" id="UP000184267"/>
    </source>
</evidence>
<keyword evidence="3" id="KW-1185">Reference proteome</keyword>
<feature type="compositionally biased region" description="Basic and acidic residues" evidence="1">
    <location>
        <begin position="428"/>
        <end position="448"/>
    </location>
</feature>
<feature type="compositionally biased region" description="Acidic residues" evidence="1">
    <location>
        <begin position="335"/>
        <end position="348"/>
    </location>
</feature>
<proteinExistence type="predicted"/>
<evidence type="ECO:0000256" key="1">
    <source>
        <dbReference type="SAM" id="MobiDB-lite"/>
    </source>
</evidence>
<feature type="compositionally biased region" description="Acidic residues" evidence="1">
    <location>
        <begin position="95"/>
        <end position="119"/>
    </location>
</feature>
<feature type="region of interest" description="Disordered" evidence="1">
    <location>
        <begin position="95"/>
        <end position="161"/>
    </location>
</feature>